<evidence type="ECO:0000256" key="1">
    <source>
        <dbReference type="ARBA" id="ARBA00004651"/>
    </source>
</evidence>
<gene>
    <name evidence="8" type="primary">leuE_2</name>
    <name evidence="8" type="ORF">WG78_04590</name>
</gene>
<dbReference type="PIRSF" id="PIRSF006324">
    <property type="entry name" value="LeuE"/>
    <property type="match status" value="1"/>
</dbReference>
<name>A0A0N0GQW2_9NEIS</name>
<keyword evidence="6 7" id="KW-0472">Membrane</keyword>
<dbReference type="EMBL" id="LAQT01000002">
    <property type="protein sequence ID" value="KPC54821.1"/>
    <property type="molecule type" value="Genomic_DNA"/>
</dbReference>
<dbReference type="GO" id="GO:0015820">
    <property type="term" value="P:L-leucine transport"/>
    <property type="evidence" value="ECO:0007669"/>
    <property type="project" value="TreeGrafter"/>
</dbReference>
<dbReference type="STRING" id="857265.WG78_04590"/>
<feature type="transmembrane region" description="Helical" evidence="7">
    <location>
        <begin position="12"/>
        <end position="32"/>
    </location>
</feature>
<comment type="similarity">
    <text evidence="2">Belongs to the Rht family.</text>
</comment>
<dbReference type="PANTHER" id="PTHR30086:SF15">
    <property type="entry name" value="LEUCINE EFFLUX PROTEIN"/>
    <property type="match status" value="1"/>
</dbReference>
<protein>
    <submittedName>
        <fullName evidence="8">Leucine efflux protein</fullName>
    </submittedName>
</protein>
<dbReference type="GO" id="GO:0015190">
    <property type="term" value="F:L-leucine transmembrane transporter activity"/>
    <property type="evidence" value="ECO:0007669"/>
    <property type="project" value="TreeGrafter"/>
</dbReference>
<organism evidence="8 9">
    <name type="scientific">Amantichitinum ursilacus</name>
    <dbReference type="NCBI Taxonomy" id="857265"/>
    <lineage>
        <taxon>Bacteria</taxon>
        <taxon>Pseudomonadati</taxon>
        <taxon>Pseudomonadota</taxon>
        <taxon>Betaproteobacteria</taxon>
        <taxon>Neisseriales</taxon>
        <taxon>Chitinibacteraceae</taxon>
        <taxon>Amantichitinum</taxon>
    </lineage>
</organism>
<dbReference type="OrthoDB" id="9804822at2"/>
<dbReference type="NCBIfam" id="NF008201">
    <property type="entry name" value="PRK10958.1"/>
    <property type="match status" value="1"/>
</dbReference>
<sequence>MLGITDPLTYVAGAVAIILLPGPNSLFALSVAARRGVKAGFAAAAGIFTGDLILMLAASLGVASLMRAYPVAFDVVRYAGAAYLAWLGVKLLLARGNKPAETSSQPDVPAGHIYRQAVSISVVNVKAILFFMAFFPQFVDPSYSHIWLTFGALGITVQILSMSYLSFLILAGANIARKLSGRAWIATLLRKLTGVLFISFGARLALSR</sequence>
<feature type="transmembrane region" description="Helical" evidence="7">
    <location>
        <begin position="75"/>
        <end position="93"/>
    </location>
</feature>
<evidence type="ECO:0000256" key="5">
    <source>
        <dbReference type="ARBA" id="ARBA00022989"/>
    </source>
</evidence>
<dbReference type="GO" id="GO:0005886">
    <property type="term" value="C:plasma membrane"/>
    <property type="evidence" value="ECO:0007669"/>
    <property type="project" value="UniProtKB-SubCell"/>
</dbReference>
<evidence type="ECO:0000313" key="9">
    <source>
        <dbReference type="Proteomes" id="UP000037939"/>
    </source>
</evidence>
<evidence type="ECO:0000256" key="6">
    <source>
        <dbReference type="ARBA" id="ARBA00023136"/>
    </source>
</evidence>
<keyword evidence="5 7" id="KW-1133">Transmembrane helix</keyword>
<accession>A0A0N0GQW2</accession>
<evidence type="ECO:0000256" key="2">
    <source>
        <dbReference type="ARBA" id="ARBA00007928"/>
    </source>
</evidence>
<evidence type="ECO:0000256" key="7">
    <source>
        <dbReference type="SAM" id="Phobius"/>
    </source>
</evidence>
<feature type="transmembrane region" description="Helical" evidence="7">
    <location>
        <begin position="183"/>
        <end position="206"/>
    </location>
</feature>
<evidence type="ECO:0000256" key="4">
    <source>
        <dbReference type="ARBA" id="ARBA00022692"/>
    </source>
</evidence>
<comment type="subcellular location">
    <subcellularLocation>
        <location evidence="1">Cell membrane</location>
        <topology evidence="1">Multi-pass membrane protein</topology>
    </subcellularLocation>
</comment>
<comment type="caution">
    <text evidence="8">The sequence shown here is derived from an EMBL/GenBank/DDBJ whole genome shotgun (WGS) entry which is preliminary data.</text>
</comment>
<dbReference type="Pfam" id="PF01810">
    <property type="entry name" value="LysE"/>
    <property type="match status" value="1"/>
</dbReference>
<keyword evidence="9" id="KW-1185">Reference proteome</keyword>
<feature type="transmembrane region" description="Helical" evidence="7">
    <location>
        <begin position="146"/>
        <end position="171"/>
    </location>
</feature>
<feature type="transmembrane region" description="Helical" evidence="7">
    <location>
        <begin position="113"/>
        <end position="134"/>
    </location>
</feature>
<evidence type="ECO:0000256" key="3">
    <source>
        <dbReference type="ARBA" id="ARBA00022475"/>
    </source>
</evidence>
<dbReference type="Proteomes" id="UP000037939">
    <property type="component" value="Unassembled WGS sequence"/>
</dbReference>
<reference evidence="8 9" key="1">
    <citation type="submission" date="2015-07" db="EMBL/GenBank/DDBJ databases">
        <title>Draft genome sequence of the Amantichitinum ursilacus IGB-41, a new chitin-degrading bacterium.</title>
        <authorList>
            <person name="Kirstahler P."/>
            <person name="Guenther M."/>
            <person name="Grumaz C."/>
            <person name="Rupp S."/>
            <person name="Zibek S."/>
            <person name="Sohn K."/>
        </authorList>
    </citation>
    <scope>NUCLEOTIDE SEQUENCE [LARGE SCALE GENOMIC DNA]</scope>
    <source>
        <strain evidence="8 9">IGB-41</strain>
    </source>
</reference>
<evidence type="ECO:0000313" key="8">
    <source>
        <dbReference type="EMBL" id="KPC54821.1"/>
    </source>
</evidence>
<feature type="transmembrane region" description="Helical" evidence="7">
    <location>
        <begin position="39"/>
        <end position="63"/>
    </location>
</feature>
<dbReference type="PANTHER" id="PTHR30086">
    <property type="entry name" value="ARGININE EXPORTER PROTEIN ARGO"/>
    <property type="match status" value="1"/>
</dbReference>
<dbReference type="InterPro" id="IPR001123">
    <property type="entry name" value="LeuE-type"/>
</dbReference>
<dbReference type="AlphaFoldDB" id="A0A0N0GQW2"/>
<keyword evidence="3" id="KW-1003">Cell membrane</keyword>
<proteinExistence type="inferred from homology"/>
<dbReference type="RefSeq" id="WP_053936587.1">
    <property type="nucleotide sequence ID" value="NZ_LAQT01000002.1"/>
</dbReference>
<keyword evidence="4 7" id="KW-0812">Transmembrane</keyword>